<dbReference type="AlphaFoldDB" id="A0A1H1NTQ9"/>
<protein>
    <submittedName>
        <fullName evidence="2">Flagellar protein FlhE</fullName>
    </submittedName>
</protein>
<evidence type="ECO:0000256" key="1">
    <source>
        <dbReference type="SAM" id="SignalP"/>
    </source>
</evidence>
<reference evidence="3" key="1">
    <citation type="submission" date="2016-10" db="EMBL/GenBank/DDBJ databases">
        <authorList>
            <person name="Varghese N."/>
            <person name="Submissions S."/>
        </authorList>
    </citation>
    <scope>NUCLEOTIDE SEQUENCE [LARGE SCALE GENOMIC DNA]</scope>
    <source>
        <strain evidence="3">KCTC 32247</strain>
    </source>
</reference>
<keyword evidence="2" id="KW-0969">Cilium</keyword>
<feature type="signal peptide" evidence="1">
    <location>
        <begin position="1"/>
        <end position="23"/>
    </location>
</feature>
<dbReference type="Proteomes" id="UP000243359">
    <property type="component" value="Chromosome I"/>
</dbReference>
<feature type="chain" id="PRO_5009255840" evidence="1">
    <location>
        <begin position="24"/>
        <end position="134"/>
    </location>
</feature>
<organism evidence="2 3">
    <name type="scientific">Pseudomonas oryzae</name>
    <dbReference type="NCBI Taxonomy" id="1392877"/>
    <lineage>
        <taxon>Bacteria</taxon>
        <taxon>Pseudomonadati</taxon>
        <taxon>Pseudomonadota</taxon>
        <taxon>Gammaproteobacteria</taxon>
        <taxon>Pseudomonadales</taxon>
        <taxon>Pseudomonadaceae</taxon>
        <taxon>Pseudomonas</taxon>
    </lineage>
</organism>
<accession>A0A1H1NTQ9</accession>
<evidence type="ECO:0000313" key="2">
    <source>
        <dbReference type="EMBL" id="SDS02358.1"/>
    </source>
</evidence>
<gene>
    <name evidence="2" type="ORF">SAMN05216221_0891</name>
</gene>
<sequence length="134" mass="13973">MLRRLLALALLGSLLGAAGGAPAQGAPGSWQGRAPALLVARSDQRVCSEPLPPPPLASGQRLASLAWQFSVPAGAPLRAWLCHPQQCLALPASRGRSRALGGLDAGQPLQLCFLLDAGGRPQRVADLQVLVEYR</sequence>
<evidence type="ECO:0000313" key="3">
    <source>
        <dbReference type="Proteomes" id="UP000243359"/>
    </source>
</evidence>
<dbReference type="Pfam" id="PF06366">
    <property type="entry name" value="FlhE"/>
    <property type="match status" value="1"/>
</dbReference>
<dbReference type="STRING" id="1392877.SAMN05216221_0891"/>
<keyword evidence="2" id="KW-0282">Flagellum</keyword>
<keyword evidence="3" id="KW-1185">Reference proteome</keyword>
<name>A0A1H1NTQ9_9PSED</name>
<dbReference type="EMBL" id="LT629751">
    <property type="protein sequence ID" value="SDS02358.1"/>
    <property type="molecule type" value="Genomic_DNA"/>
</dbReference>
<keyword evidence="2" id="KW-0966">Cell projection</keyword>
<dbReference type="InterPro" id="IPR009420">
    <property type="entry name" value="FlhE"/>
</dbReference>
<keyword evidence="1" id="KW-0732">Signal</keyword>
<proteinExistence type="predicted"/>